<dbReference type="Proteomes" id="UP000001625">
    <property type="component" value="Chromosome"/>
</dbReference>
<keyword evidence="5" id="KW-0573">Peptidoglycan synthesis</keyword>
<evidence type="ECO:0000313" key="12">
    <source>
        <dbReference type="EMBL" id="ADE12534.1"/>
    </source>
</evidence>
<feature type="active site" description="Acyl-ester intermediate" evidence="7">
    <location>
        <position position="55"/>
    </location>
</feature>
<protein>
    <submittedName>
        <fullName evidence="12">Peptidase S11 D-alanyl-D-alanine carboxypeptidase 1</fullName>
    </submittedName>
</protein>
<dbReference type="AlphaFoldDB" id="D5CLT9"/>
<comment type="similarity">
    <text evidence="1 9">Belongs to the peptidase S11 family.</text>
</comment>
<evidence type="ECO:0000256" key="5">
    <source>
        <dbReference type="ARBA" id="ARBA00022984"/>
    </source>
</evidence>
<dbReference type="GO" id="GO:0006508">
    <property type="term" value="P:proteolysis"/>
    <property type="evidence" value="ECO:0007669"/>
    <property type="project" value="InterPro"/>
</dbReference>
<gene>
    <name evidence="12" type="ordered locus">Slit_2307</name>
</gene>
<dbReference type="RefSeq" id="WP_013030432.1">
    <property type="nucleotide sequence ID" value="NC_013959.1"/>
</dbReference>
<dbReference type="MEROPS" id="S11.004"/>
<dbReference type="EMBL" id="CP001965">
    <property type="protein sequence ID" value="ADE12534.1"/>
    <property type="molecule type" value="Genomic_DNA"/>
</dbReference>
<dbReference type="SUPFAM" id="SSF56601">
    <property type="entry name" value="beta-lactamase/transpeptidase-like"/>
    <property type="match status" value="1"/>
</dbReference>
<feature type="active site" description="Proton acceptor" evidence="7">
    <location>
        <position position="58"/>
    </location>
</feature>
<accession>D5CLT9</accession>
<dbReference type="PRINTS" id="PR00725">
    <property type="entry name" value="DADACBPTASE1"/>
</dbReference>
<evidence type="ECO:0000256" key="2">
    <source>
        <dbReference type="ARBA" id="ARBA00022729"/>
    </source>
</evidence>
<evidence type="ECO:0000256" key="10">
    <source>
        <dbReference type="SAM" id="SignalP"/>
    </source>
</evidence>
<dbReference type="InterPro" id="IPR001967">
    <property type="entry name" value="Peptidase_S11_N"/>
</dbReference>
<feature type="signal peptide" evidence="10">
    <location>
        <begin position="1"/>
        <end position="18"/>
    </location>
</feature>
<feature type="binding site" evidence="8">
    <location>
        <position position="217"/>
    </location>
    <ligand>
        <name>substrate</name>
    </ligand>
</feature>
<dbReference type="PANTHER" id="PTHR21581:SF6">
    <property type="entry name" value="TRAFFICKING PROTEIN PARTICLE COMPLEX SUBUNIT 12"/>
    <property type="match status" value="1"/>
</dbReference>
<dbReference type="PANTHER" id="PTHR21581">
    <property type="entry name" value="D-ALANYL-D-ALANINE CARBOXYPEPTIDASE"/>
    <property type="match status" value="1"/>
</dbReference>
<dbReference type="InterPro" id="IPR012338">
    <property type="entry name" value="Beta-lactam/transpept-like"/>
</dbReference>
<dbReference type="GO" id="GO:0008360">
    <property type="term" value="P:regulation of cell shape"/>
    <property type="evidence" value="ECO:0007669"/>
    <property type="project" value="UniProtKB-KW"/>
</dbReference>
<evidence type="ECO:0000256" key="6">
    <source>
        <dbReference type="ARBA" id="ARBA00023316"/>
    </source>
</evidence>
<dbReference type="STRING" id="580332.Slit_2307"/>
<organism evidence="12 13">
    <name type="scientific">Sideroxydans lithotrophicus (strain ES-1)</name>
    <dbReference type="NCBI Taxonomy" id="580332"/>
    <lineage>
        <taxon>Bacteria</taxon>
        <taxon>Pseudomonadati</taxon>
        <taxon>Pseudomonadota</taxon>
        <taxon>Betaproteobacteria</taxon>
        <taxon>Nitrosomonadales</taxon>
        <taxon>Gallionellaceae</taxon>
        <taxon>Sideroxydans</taxon>
    </lineage>
</organism>
<keyword evidence="12" id="KW-0645">Protease</keyword>
<feature type="domain" description="Peptidase S11 D-alanyl-D-alanine carboxypeptidase A N-terminal" evidence="11">
    <location>
        <begin position="31"/>
        <end position="244"/>
    </location>
</feature>
<dbReference type="eggNOG" id="COG1686">
    <property type="taxonomic scope" value="Bacteria"/>
</dbReference>
<feature type="active site" evidence="7">
    <location>
        <position position="110"/>
    </location>
</feature>
<evidence type="ECO:0000256" key="8">
    <source>
        <dbReference type="PIRSR" id="PIRSR618044-2"/>
    </source>
</evidence>
<proteinExistence type="inferred from homology"/>
<dbReference type="GO" id="GO:0009252">
    <property type="term" value="P:peptidoglycan biosynthetic process"/>
    <property type="evidence" value="ECO:0007669"/>
    <property type="project" value="UniProtKB-KW"/>
</dbReference>
<dbReference type="InterPro" id="IPR018044">
    <property type="entry name" value="Peptidase_S11"/>
</dbReference>
<dbReference type="HOGENOM" id="CLU_027070_7_0_4"/>
<dbReference type="Pfam" id="PF00768">
    <property type="entry name" value="Peptidase_S11"/>
    <property type="match status" value="1"/>
</dbReference>
<evidence type="ECO:0000259" key="11">
    <source>
        <dbReference type="Pfam" id="PF00768"/>
    </source>
</evidence>
<keyword evidence="6" id="KW-0961">Cell wall biogenesis/degradation</keyword>
<keyword evidence="4" id="KW-0133">Cell shape</keyword>
<keyword evidence="12" id="KW-0121">Carboxypeptidase</keyword>
<dbReference type="KEGG" id="slt:Slit_2307"/>
<name>D5CLT9_SIDLE</name>
<evidence type="ECO:0000313" key="13">
    <source>
        <dbReference type="Proteomes" id="UP000001625"/>
    </source>
</evidence>
<evidence type="ECO:0000256" key="3">
    <source>
        <dbReference type="ARBA" id="ARBA00022801"/>
    </source>
</evidence>
<keyword evidence="3" id="KW-0378">Hydrolase</keyword>
<keyword evidence="2 10" id="KW-0732">Signal</keyword>
<reference evidence="12 13" key="1">
    <citation type="submission" date="2010-03" db="EMBL/GenBank/DDBJ databases">
        <title>Complete sequence of Sideroxydans lithotrophicus ES-1.</title>
        <authorList>
            <consortium name="US DOE Joint Genome Institute"/>
            <person name="Lucas S."/>
            <person name="Copeland A."/>
            <person name="Lapidus A."/>
            <person name="Cheng J.-F."/>
            <person name="Bruce D."/>
            <person name="Goodwin L."/>
            <person name="Pitluck S."/>
            <person name="Munk A.C."/>
            <person name="Detter J.C."/>
            <person name="Han C."/>
            <person name="Tapia R."/>
            <person name="Larimer F."/>
            <person name="Land M."/>
            <person name="Hauser L."/>
            <person name="Kyrpides N."/>
            <person name="Ivanova N."/>
            <person name="Emerson D."/>
            <person name="Woyke T."/>
        </authorList>
    </citation>
    <scope>NUCLEOTIDE SEQUENCE [LARGE SCALE GENOMIC DNA]</scope>
    <source>
        <strain evidence="12 13">ES-1</strain>
    </source>
</reference>
<dbReference type="GO" id="GO:0071555">
    <property type="term" value="P:cell wall organization"/>
    <property type="evidence" value="ECO:0007669"/>
    <property type="project" value="UniProtKB-KW"/>
</dbReference>
<dbReference type="OrthoDB" id="9795979at2"/>
<feature type="chain" id="PRO_5003070361" evidence="10">
    <location>
        <begin position="19"/>
        <end position="268"/>
    </location>
</feature>
<sequence precursor="true">MRKALFIGLWLLANTVQATTAQPDPFPEVATAYLVELNGKAIWAKQPDRRLPPASLTKLMTALLVLERTRPDDIVTVTPSATHETGTRIGLKTGERFHVQDLLAAALLPSANDACQALADHLDGDETGFVARMNQRAHELGMRNTHFANACGHDKARHYSSAKDLSILAHALLKYPSLLDVTSQRKLQIATLDGQHRYILESKNALIGRYDGAIGIKTGYTPNAGKCLVAYAKRDGNAVLFIMLHGHDRWWDAVDVLDLAFDHVREMR</sequence>
<evidence type="ECO:0000256" key="1">
    <source>
        <dbReference type="ARBA" id="ARBA00007164"/>
    </source>
</evidence>
<evidence type="ECO:0000256" key="9">
    <source>
        <dbReference type="RuleBase" id="RU004016"/>
    </source>
</evidence>
<dbReference type="GO" id="GO:0009002">
    <property type="term" value="F:serine-type D-Ala-D-Ala carboxypeptidase activity"/>
    <property type="evidence" value="ECO:0007669"/>
    <property type="project" value="InterPro"/>
</dbReference>
<dbReference type="Gene3D" id="3.40.710.10">
    <property type="entry name" value="DD-peptidase/beta-lactamase superfamily"/>
    <property type="match status" value="1"/>
</dbReference>
<evidence type="ECO:0000256" key="4">
    <source>
        <dbReference type="ARBA" id="ARBA00022960"/>
    </source>
</evidence>
<keyword evidence="13" id="KW-1185">Reference proteome</keyword>
<evidence type="ECO:0000256" key="7">
    <source>
        <dbReference type="PIRSR" id="PIRSR618044-1"/>
    </source>
</evidence>